<dbReference type="GO" id="GO:0016020">
    <property type="term" value="C:membrane"/>
    <property type="evidence" value="ECO:0007669"/>
    <property type="project" value="InterPro"/>
</dbReference>
<dbReference type="RefSeq" id="WP_237609158.1">
    <property type="nucleotide sequence ID" value="NZ_JAIRBB010000019.1"/>
</dbReference>
<comment type="caution">
    <text evidence="1">The sequence shown here is derived from an EMBL/GenBank/DDBJ whole genome shotgun (WGS) entry which is preliminary data.</text>
</comment>
<protein>
    <submittedName>
        <fullName evidence="1">Sulfotransferase family protein</fullName>
    </submittedName>
</protein>
<sequence length="229" mass="27805">MINHKHKVIFIHIPKCAGSSIETAFGIDVNNNDCDKNNIFGWDDTNKIYLQHATPQELIDFNIISREHWSEYYKFIVVRNTWDKVMSDFFWFKETKKFKGLLEDYLYAKNDFSRFMKKGENTYRGDHLTPQIDYMYLDGKLINYNKIIYFDKRNLDSELSELSKDLNLPDNFFQTKVQVGKKFKHHYSKFYTNKNKDLVFQKYKKDINYFNFKFEDKRDWKDHLKLALK</sequence>
<gene>
    <name evidence="1" type="ORF">K8344_13270</name>
</gene>
<dbReference type="GO" id="GO:0008146">
    <property type="term" value="F:sulfotransferase activity"/>
    <property type="evidence" value="ECO:0007669"/>
    <property type="project" value="InterPro"/>
</dbReference>
<evidence type="ECO:0000313" key="1">
    <source>
        <dbReference type="EMBL" id="MCG2432091.1"/>
    </source>
</evidence>
<dbReference type="InterPro" id="IPR005331">
    <property type="entry name" value="Sulfotransferase"/>
</dbReference>
<name>A0A9X1UDZ1_9FLAO</name>
<dbReference type="InterPro" id="IPR027417">
    <property type="entry name" value="P-loop_NTPase"/>
</dbReference>
<reference evidence="1" key="1">
    <citation type="submission" date="2021-09" db="EMBL/GenBank/DDBJ databases">
        <title>Genome of Aequorivita sp. strain F64183.</title>
        <authorList>
            <person name="Wang Y."/>
        </authorList>
    </citation>
    <scope>NUCLEOTIDE SEQUENCE</scope>
    <source>
        <strain evidence="1">F64183</strain>
    </source>
</reference>
<dbReference type="Gene3D" id="3.40.50.300">
    <property type="entry name" value="P-loop containing nucleotide triphosphate hydrolases"/>
    <property type="match status" value="1"/>
</dbReference>
<dbReference type="Proteomes" id="UP001139462">
    <property type="component" value="Unassembled WGS sequence"/>
</dbReference>
<dbReference type="Pfam" id="PF03567">
    <property type="entry name" value="Sulfotransfer_2"/>
    <property type="match status" value="1"/>
</dbReference>
<dbReference type="AlphaFoldDB" id="A0A9X1UDZ1"/>
<organism evidence="1 2">
    <name type="scientific">Aequorivita xiaoshiensis</name>
    <dbReference type="NCBI Taxonomy" id="2874476"/>
    <lineage>
        <taxon>Bacteria</taxon>
        <taxon>Pseudomonadati</taxon>
        <taxon>Bacteroidota</taxon>
        <taxon>Flavobacteriia</taxon>
        <taxon>Flavobacteriales</taxon>
        <taxon>Flavobacteriaceae</taxon>
        <taxon>Aequorivita</taxon>
    </lineage>
</organism>
<accession>A0A9X1UDZ1</accession>
<evidence type="ECO:0000313" key="2">
    <source>
        <dbReference type="Proteomes" id="UP001139462"/>
    </source>
</evidence>
<proteinExistence type="predicted"/>
<dbReference type="SUPFAM" id="SSF52540">
    <property type="entry name" value="P-loop containing nucleoside triphosphate hydrolases"/>
    <property type="match status" value="1"/>
</dbReference>
<dbReference type="EMBL" id="JAIRBB010000019">
    <property type="protein sequence ID" value="MCG2432091.1"/>
    <property type="molecule type" value="Genomic_DNA"/>
</dbReference>
<keyword evidence="2" id="KW-1185">Reference proteome</keyword>